<dbReference type="InterPro" id="IPR000560">
    <property type="entry name" value="His_Pase_clade-2"/>
</dbReference>
<gene>
    <name evidence="3" type="ORF">BN9_001120</name>
</gene>
<comment type="similarity">
    <text evidence="1">Belongs to the histidine acid phosphatase family.</text>
</comment>
<dbReference type="SUPFAM" id="SSF53254">
    <property type="entry name" value="Phosphoglycerate mutase-like"/>
    <property type="match status" value="1"/>
</dbReference>
<dbReference type="Pfam" id="PF00328">
    <property type="entry name" value="His_Phos_2"/>
    <property type="match status" value="1"/>
</dbReference>
<dbReference type="PANTHER" id="PTHR11567">
    <property type="entry name" value="ACID PHOSPHATASE-RELATED"/>
    <property type="match status" value="1"/>
</dbReference>
<accession>A0A024FXP2</accession>
<dbReference type="AlphaFoldDB" id="A0A024FXP2"/>
<name>A0A024FXP2_9STRA</name>
<dbReference type="PROSITE" id="PS00616">
    <property type="entry name" value="HIS_ACID_PHOSPHAT_1"/>
    <property type="match status" value="1"/>
</dbReference>
<dbReference type="InParanoid" id="A0A024FXP2"/>
<reference evidence="3 4" key="1">
    <citation type="submission" date="2012-05" db="EMBL/GenBank/DDBJ databases">
        <title>Recombination and specialization in a pathogen metapopulation.</title>
        <authorList>
            <person name="Gardiner A."/>
            <person name="Kemen E."/>
            <person name="Schultz-Larsen T."/>
            <person name="MacLean D."/>
            <person name="Van Oosterhout C."/>
            <person name="Jones J.D.G."/>
        </authorList>
    </citation>
    <scope>NUCLEOTIDE SEQUENCE [LARGE SCALE GENOMIC DNA]</scope>
    <source>
        <strain evidence="3 4">Ac Nc2</strain>
    </source>
</reference>
<dbReference type="EMBL" id="CAIX01000001">
    <property type="protein sequence ID" value="CCI39329.1"/>
    <property type="molecule type" value="Genomic_DNA"/>
</dbReference>
<evidence type="ECO:0000256" key="1">
    <source>
        <dbReference type="ARBA" id="ARBA00005375"/>
    </source>
</evidence>
<proteinExistence type="inferred from homology"/>
<dbReference type="InterPro" id="IPR050645">
    <property type="entry name" value="Histidine_acid_phosphatase"/>
</dbReference>
<keyword evidence="2" id="KW-0378">Hydrolase</keyword>
<organism evidence="3 4">
    <name type="scientific">Albugo candida</name>
    <dbReference type="NCBI Taxonomy" id="65357"/>
    <lineage>
        <taxon>Eukaryota</taxon>
        <taxon>Sar</taxon>
        <taxon>Stramenopiles</taxon>
        <taxon>Oomycota</taxon>
        <taxon>Peronosporomycetes</taxon>
        <taxon>Albuginales</taxon>
        <taxon>Albuginaceae</taxon>
        <taxon>Albugo</taxon>
    </lineage>
</organism>
<dbReference type="InterPro" id="IPR029033">
    <property type="entry name" value="His_PPase_superfam"/>
</dbReference>
<dbReference type="PANTHER" id="PTHR11567:SF110">
    <property type="entry name" value="2-PHOSPHOXYLOSE PHOSPHATASE 1"/>
    <property type="match status" value="1"/>
</dbReference>
<sequence length="382" mass="44224">MRYRLRQVQIVHRHGDRTPLWNVFAGHKMEEQREAKRWLTKLPSDAVLSDLCGKYVLASQTPQSVPNRLPSSEFGRLTSIGMEQMIERGVQLRQNLDPQDVEGTFFSQLDPENVMVFANSHERTQLSVKALLLGLLHAEKKLFPLQINLLPIDQDFLNRYSFYSQLVAMKARMETTDSELRFREAEMKPIKEQLCGVLPIFSQMKHKFVWMIAADYYTCRISHKMSRLSGIEDCHRETMEHLSFRFQRFYSDPKILYLVAGGIMEQIYAYVLQTINHSIDSSARLIAYSGHDVTLLAILHFLGAAMVGDKSWWPDYGTAITFQLLEREDGKWFVRVEMDGILLQLKNGSLAFVPAETFCNMINDRMASIKLRAEIKDQLYSK</sequence>
<dbReference type="Gene3D" id="3.40.50.1240">
    <property type="entry name" value="Phosphoglycerate mutase-like"/>
    <property type="match status" value="1"/>
</dbReference>
<evidence type="ECO:0008006" key="5">
    <source>
        <dbReference type="Google" id="ProtNLM"/>
    </source>
</evidence>
<dbReference type="OrthoDB" id="10257284at2759"/>
<dbReference type="STRING" id="65357.A0A024FXP2"/>
<evidence type="ECO:0000313" key="3">
    <source>
        <dbReference type="EMBL" id="CCI39329.1"/>
    </source>
</evidence>
<dbReference type="Proteomes" id="UP000053237">
    <property type="component" value="Unassembled WGS sequence"/>
</dbReference>
<evidence type="ECO:0000313" key="4">
    <source>
        <dbReference type="Proteomes" id="UP000053237"/>
    </source>
</evidence>
<dbReference type="CDD" id="cd07061">
    <property type="entry name" value="HP_HAP_like"/>
    <property type="match status" value="1"/>
</dbReference>
<keyword evidence="4" id="KW-1185">Reference proteome</keyword>
<protein>
    <recommendedName>
        <fullName evidence="5">Histidine acid phosphatase</fullName>
    </recommendedName>
</protein>
<dbReference type="GO" id="GO:0016791">
    <property type="term" value="F:phosphatase activity"/>
    <property type="evidence" value="ECO:0007669"/>
    <property type="project" value="TreeGrafter"/>
</dbReference>
<evidence type="ECO:0000256" key="2">
    <source>
        <dbReference type="ARBA" id="ARBA00022801"/>
    </source>
</evidence>
<dbReference type="InterPro" id="IPR033379">
    <property type="entry name" value="Acid_Pase_AS"/>
</dbReference>
<comment type="caution">
    <text evidence="3">The sequence shown here is derived from an EMBL/GenBank/DDBJ whole genome shotgun (WGS) entry which is preliminary data.</text>
</comment>